<feature type="signal peptide" evidence="1">
    <location>
        <begin position="1"/>
        <end position="25"/>
    </location>
</feature>
<dbReference type="InterPro" id="IPR007484">
    <property type="entry name" value="Peptidase_M28"/>
</dbReference>
<evidence type="ECO:0000313" key="3">
    <source>
        <dbReference type="EMBL" id="GAA2526745.1"/>
    </source>
</evidence>
<dbReference type="Gene3D" id="3.40.630.10">
    <property type="entry name" value="Zn peptidases"/>
    <property type="match status" value="1"/>
</dbReference>
<gene>
    <name evidence="3" type="ORF">GCM10010201_26890</name>
</gene>
<dbReference type="InterPro" id="IPR045175">
    <property type="entry name" value="M28_fam"/>
</dbReference>
<dbReference type="RefSeq" id="WP_344172899.1">
    <property type="nucleotide sequence ID" value="NZ_BAAARY010000012.1"/>
</dbReference>
<dbReference type="SUPFAM" id="SSF53187">
    <property type="entry name" value="Zn-dependent exopeptidases"/>
    <property type="match status" value="1"/>
</dbReference>
<evidence type="ECO:0000259" key="2">
    <source>
        <dbReference type="Pfam" id="PF04389"/>
    </source>
</evidence>
<dbReference type="PANTHER" id="PTHR12147:SF26">
    <property type="entry name" value="PEPTIDASE M28 DOMAIN-CONTAINING PROTEIN"/>
    <property type="match status" value="1"/>
</dbReference>
<dbReference type="PANTHER" id="PTHR12147">
    <property type="entry name" value="METALLOPEPTIDASE M28 FAMILY MEMBER"/>
    <property type="match status" value="1"/>
</dbReference>
<protein>
    <submittedName>
        <fullName evidence="3">M28 family metallopeptidase</fullName>
    </submittedName>
</protein>
<dbReference type="Proteomes" id="UP001499978">
    <property type="component" value="Unassembled WGS sequence"/>
</dbReference>
<organism evidence="3 4">
    <name type="scientific">Pilimelia columellifera subsp. columellifera</name>
    <dbReference type="NCBI Taxonomy" id="706583"/>
    <lineage>
        <taxon>Bacteria</taxon>
        <taxon>Bacillati</taxon>
        <taxon>Actinomycetota</taxon>
        <taxon>Actinomycetes</taxon>
        <taxon>Micromonosporales</taxon>
        <taxon>Micromonosporaceae</taxon>
        <taxon>Pilimelia</taxon>
    </lineage>
</organism>
<accession>A0ABP6AXM6</accession>
<feature type="chain" id="PRO_5046571688" evidence="1">
    <location>
        <begin position="26"/>
        <end position="315"/>
    </location>
</feature>
<sequence>MRYRAPAIAAVLCVTVAITTSQANAVAAPAAVAAGPALVAIDPPTIADEAPMVHIRELQKIADANGGNRAHGRAGFKASVDYVKRTLDAAGFQTTLHPFTHAGAQGWNVIAEWPHGDANNVVMLGAHLDSVTAGPGLNDNGTGASALLENALTVAKSNLRPDKRMRFGWWGAEEVGLIGSKAYVSSLSAAEKKKIGAYLNFDMVGTKKVTKWGIYSDGDAGLASQLDAWFKARNIPTISINLNSRSDHAAFRAAGIKASGVISEDSLSRLDPCYHQACDNAANVLPKAEGIATNMIASIFWQLAGAKTAVAPVRS</sequence>
<name>A0ABP6AXM6_9ACTN</name>
<reference evidence="4" key="1">
    <citation type="journal article" date="2019" name="Int. J. Syst. Evol. Microbiol.">
        <title>The Global Catalogue of Microorganisms (GCM) 10K type strain sequencing project: providing services to taxonomists for standard genome sequencing and annotation.</title>
        <authorList>
            <consortium name="The Broad Institute Genomics Platform"/>
            <consortium name="The Broad Institute Genome Sequencing Center for Infectious Disease"/>
            <person name="Wu L."/>
            <person name="Ma J."/>
        </authorList>
    </citation>
    <scope>NUCLEOTIDE SEQUENCE [LARGE SCALE GENOMIC DNA]</scope>
    <source>
        <strain evidence="4">JCM 3367</strain>
    </source>
</reference>
<evidence type="ECO:0000256" key="1">
    <source>
        <dbReference type="SAM" id="SignalP"/>
    </source>
</evidence>
<keyword evidence="1" id="KW-0732">Signal</keyword>
<dbReference type="EMBL" id="BAAARY010000012">
    <property type="protein sequence ID" value="GAA2526745.1"/>
    <property type="molecule type" value="Genomic_DNA"/>
</dbReference>
<keyword evidence="4" id="KW-1185">Reference proteome</keyword>
<comment type="caution">
    <text evidence="3">The sequence shown here is derived from an EMBL/GenBank/DDBJ whole genome shotgun (WGS) entry which is preliminary data.</text>
</comment>
<proteinExistence type="predicted"/>
<feature type="domain" description="Peptidase M28" evidence="2">
    <location>
        <begin position="108"/>
        <end position="297"/>
    </location>
</feature>
<evidence type="ECO:0000313" key="4">
    <source>
        <dbReference type="Proteomes" id="UP001499978"/>
    </source>
</evidence>
<dbReference type="Pfam" id="PF04389">
    <property type="entry name" value="Peptidase_M28"/>
    <property type="match status" value="1"/>
</dbReference>